<organism evidence="2 3">
    <name type="scientific">Calditerricola satsumensis</name>
    <dbReference type="NCBI Taxonomy" id="373054"/>
    <lineage>
        <taxon>Bacteria</taxon>
        <taxon>Bacillati</taxon>
        <taxon>Bacillota</taxon>
        <taxon>Bacilli</taxon>
        <taxon>Bacillales</taxon>
        <taxon>Bacillaceae</taxon>
        <taxon>Calditerricola</taxon>
    </lineage>
</organism>
<proteinExistence type="predicted"/>
<evidence type="ECO:0000313" key="3">
    <source>
        <dbReference type="Proteomes" id="UP000637720"/>
    </source>
</evidence>
<gene>
    <name evidence="2" type="ORF">GCM10007043_01540</name>
</gene>
<reference evidence="2" key="2">
    <citation type="submission" date="2020-09" db="EMBL/GenBank/DDBJ databases">
        <authorList>
            <person name="Sun Q."/>
            <person name="Ohkuma M."/>
        </authorList>
    </citation>
    <scope>NUCLEOTIDE SEQUENCE</scope>
    <source>
        <strain evidence="2">JCM 14719</strain>
    </source>
</reference>
<dbReference type="RefSeq" id="WP_054668913.1">
    <property type="nucleotide sequence ID" value="NZ_BMOF01000001.1"/>
</dbReference>
<dbReference type="Proteomes" id="UP000637720">
    <property type="component" value="Unassembled WGS sequence"/>
</dbReference>
<accession>A0A8J3B3D0</accession>
<comment type="caution">
    <text evidence="2">The sequence shown here is derived from an EMBL/GenBank/DDBJ whole genome shotgun (WGS) entry which is preliminary data.</text>
</comment>
<dbReference type="InterPro" id="IPR012851">
    <property type="entry name" value="Spore_coat_CotF-like"/>
</dbReference>
<reference evidence="2" key="1">
    <citation type="journal article" date="2014" name="Int. J. Syst. Evol. Microbiol.">
        <title>Complete genome sequence of Corynebacterium casei LMG S-19264T (=DSM 44701T), isolated from a smear-ripened cheese.</title>
        <authorList>
            <consortium name="US DOE Joint Genome Institute (JGI-PGF)"/>
            <person name="Walter F."/>
            <person name="Albersmeier A."/>
            <person name="Kalinowski J."/>
            <person name="Ruckert C."/>
        </authorList>
    </citation>
    <scope>NUCLEOTIDE SEQUENCE</scope>
    <source>
        <strain evidence="2">JCM 14719</strain>
    </source>
</reference>
<dbReference type="Pfam" id="PF07875">
    <property type="entry name" value="Coat_F"/>
    <property type="match status" value="1"/>
</dbReference>
<dbReference type="EMBL" id="BMOF01000001">
    <property type="protein sequence ID" value="GGJ91514.1"/>
    <property type="molecule type" value="Genomic_DNA"/>
</dbReference>
<sequence>MWQDKERLDDLARDEKAMIQLYTQAVLESGSPKLQQDLVSLLNGAIQSLSLVTGEMETRGWSTSTVADGGSVQNLLSKYQGEQTQLAQEMTQAQDQLAQQGAPQTEIQA</sequence>
<feature type="region of interest" description="Disordered" evidence="1">
    <location>
        <begin position="87"/>
        <end position="109"/>
    </location>
</feature>
<evidence type="ECO:0000256" key="1">
    <source>
        <dbReference type="SAM" id="MobiDB-lite"/>
    </source>
</evidence>
<evidence type="ECO:0000313" key="2">
    <source>
        <dbReference type="EMBL" id="GGJ91514.1"/>
    </source>
</evidence>
<evidence type="ECO:0008006" key="4">
    <source>
        <dbReference type="Google" id="ProtNLM"/>
    </source>
</evidence>
<protein>
    <recommendedName>
        <fullName evidence="4">Spore coat protein</fullName>
    </recommendedName>
</protein>
<dbReference type="AlphaFoldDB" id="A0A8J3B3D0"/>
<keyword evidence="3" id="KW-1185">Reference proteome</keyword>
<name>A0A8J3B3D0_9BACI</name>